<accession>A0A6J4UTN8</accession>
<sequence>MLPSGTVPFTIVACADFCPVATLVTEPWYGSRVISLGLLAVIAG</sequence>
<proteinExistence type="predicted"/>
<evidence type="ECO:0000313" key="1">
    <source>
        <dbReference type="EMBL" id="CAA9559505.1"/>
    </source>
</evidence>
<organism evidence="1">
    <name type="scientific">uncultured Thermomicrobiales bacterium</name>
    <dbReference type="NCBI Taxonomy" id="1645740"/>
    <lineage>
        <taxon>Bacteria</taxon>
        <taxon>Pseudomonadati</taxon>
        <taxon>Thermomicrobiota</taxon>
        <taxon>Thermomicrobia</taxon>
        <taxon>Thermomicrobiales</taxon>
        <taxon>environmental samples</taxon>
    </lineage>
</organism>
<gene>
    <name evidence="1" type="ORF">AVDCRST_MAG19-1691</name>
</gene>
<dbReference type="AlphaFoldDB" id="A0A6J4UTN8"/>
<reference evidence="1" key="1">
    <citation type="submission" date="2020-02" db="EMBL/GenBank/DDBJ databases">
        <authorList>
            <person name="Meier V. D."/>
        </authorList>
    </citation>
    <scope>NUCLEOTIDE SEQUENCE</scope>
    <source>
        <strain evidence="1">AVDCRST_MAG19</strain>
    </source>
</reference>
<dbReference type="EMBL" id="CADCWL010000069">
    <property type="protein sequence ID" value="CAA9559505.1"/>
    <property type="molecule type" value="Genomic_DNA"/>
</dbReference>
<name>A0A6J4UTN8_9BACT</name>
<protein>
    <submittedName>
        <fullName evidence="1">Uncharacterized protein</fullName>
    </submittedName>
</protein>